<keyword evidence="3" id="KW-1185">Reference proteome</keyword>
<gene>
    <name evidence="2" type="ORF">CEX98_05200</name>
</gene>
<feature type="transmembrane region" description="Helical" evidence="1">
    <location>
        <begin position="35"/>
        <end position="55"/>
    </location>
</feature>
<dbReference type="EMBL" id="NKHF01000024">
    <property type="protein sequence ID" value="PCK32794.1"/>
    <property type="molecule type" value="Genomic_DNA"/>
</dbReference>
<evidence type="ECO:0000313" key="2">
    <source>
        <dbReference type="EMBL" id="PCK32794.1"/>
    </source>
</evidence>
<evidence type="ECO:0008006" key="4">
    <source>
        <dbReference type="Google" id="ProtNLM"/>
    </source>
</evidence>
<keyword evidence="1" id="KW-0812">Transmembrane</keyword>
<dbReference type="OrthoDB" id="6306748at2"/>
<sequence length="86" mass="9470">MLSVFFISLLVVAITLIYCTNKHQRLLSRALPKSAKVGGYILLFIAFLCAVQAFVGAAIVFSWLLGVMVLTALIPITILILFRKSQ</sequence>
<proteinExistence type="predicted"/>
<comment type="caution">
    <text evidence="2">The sequence shown here is derived from an EMBL/GenBank/DDBJ whole genome shotgun (WGS) entry which is preliminary data.</text>
</comment>
<feature type="transmembrane region" description="Helical" evidence="1">
    <location>
        <begin position="6"/>
        <end position="23"/>
    </location>
</feature>
<accession>A0A2A5JTI8</accession>
<dbReference type="Proteomes" id="UP000228621">
    <property type="component" value="Unassembled WGS sequence"/>
</dbReference>
<evidence type="ECO:0000256" key="1">
    <source>
        <dbReference type="SAM" id="Phobius"/>
    </source>
</evidence>
<feature type="transmembrane region" description="Helical" evidence="1">
    <location>
        <begin position="61"/>
        <end position="82"/>
    </location>
</feature>
<keyword evidence="1" id="KW-1133">Transmembrane helix</keyword>
<protein>
    <recommendedName>
        <fullName evidence="4">DUF3325 domain-containing protein</fullName>
    </recommendedName>
</protein>
<evidence type="ECO:0000313" key="3">
    <source>
        <dbReference type="Proteomes" id="UP000228621"/>
    </source>
</evidence>
<name>A0A2A5JTI8_PSEO7</name>
<keyword evidence="1" id="KW-0472">Membrane</keyword>
<reference evidence="3" key="1">
    <citation type="journal article" date="2019" name="Genome Announc.">
        <title>Draft Genome Sequence of Pseudoalteromonas piscicida Strain 36Y ROTHPW, an Hypersaline Seawater Isolate from the South Coast of Sonora, Mexico.</title>
        <authorList>
            <person name="Sanchez-Diaz R."/>
            <person name="Molina-Garza Z.J."/>
            <person name="Cruz-Suarez L.E."/>
            <person name="Selvin J."/>
            <person name="Kiran G.S."/>
            <person name="Ibarra-Gamez J.C."/>
            <person name="Gomez-Gil B."/>
            <person name="Galaviz-Silva L."/>
        </authorList>
    </citation>
    <scope>NUCLEOTIDE SEQUENCE [LARGE SCALE GENOMIC DNA]</scope>
    <source>
        <strain evidence="3">36Y_RITHPW</strain>
    </source>
</reference>
<organism evidence="2 3">
    <name type="scientific">Pseudoalteromonas piscicida</name>
    <dbReference type="NCBI Taxonomy" id="43662"/>
    <lineage>
        <taxon>Bacteria</taxon>
        <taxon>Pseudomonadati</taxon>
        <taxon>Pseudomonadota</taxon>
        <taxon>Gammaproteobacteria</taxon>
        <taxon>Alteromonadales</taxon>
        <taxon>Pseudoalteromonadaceae</taxon>
        <taxon>Pseudoalteromonas</taxon>
    </lineage>
</organism>
<dbReference type="AlphaFoldDB" id="A0A2A5JTI8"/>